<evidence type="ECO:0000313" key="5">
    <source>
        <dbReference type="EMBL" id="EEZ62287.1"/>
    </source>
</evidence>
<dbReference type="CDD" id="cd00317">
    <property type="entry name" value="cyclophilin"/>
    <property type="match status" value="1"/>
</dbReference>
<reference evidence="5" key="1">
    <citation type="submission" date="2009-10" db="EMBL/GenBank/DDBJ databases">
        <authorList>
            <person name="Weinstock G."/>
            <person name="Sodergren E."/>
            <person name="Clifton S."/>
            <person name="Fulton L."/>
            <person name="Fulton B."/>
            <person name="Courtney L."/>
            <person name="Fronick C."/>
            <person name="Harrison M."/>
            <person name="Strong C."/>
            <person name="Farmer C."/>
            <person name="Delahaunty K."/>
            <person name="Markovic C."/>
            <person name="Hall O."/>
            <person name="Minx P."/>
            <person name="Tomlinson C."/>
            <person name="Mitreva M."/>
            <person name="Nelson J."/>
            <person name="Hou S."/>
            <person name="Wollam A."/>
            <person name="Pepin K.H."/>
            <person name="Johnson M."/>
            <person name="Bhonagiri V."/>
            <person name="Nash W.E."/>
            <person name="Warren W."/>
            <person name="Chinwalla A."/>
            <person name="Mardis E.R."/>
            <person name="Wilson R.K."/>
        </authorList>
    </citation>
    <scope>NUCLEOTIDE SEQUENCE [LARGE SCALE GENOMIC DNA]</scope>
    <source>
        <strain evidence="5">ATCC 700122</strain>
    </source>
</reference>
<dbReference type="Pfam" id="PF00160">
    <property type="entry name" value="Pro_isomerase"/>
    <property type="match status" value="1"/>
</dbReference>
<dbReference type="HOGENOM" id="CLU_012062_16_4_11"/>
<dbReference type="PANTHER" id="PTHR43246">
    <property type="entry name" value="PEPTIDYL-PROLYL CIS-TRANS ISOMERASE CYP38, CHLOROPLASTIC"/>
    <property type="match status" value="1"/>
</dbReference>
<keyword evidence="1 3" id="KW-0697">Rotamase</keyword>
<feature type="domain" description="PPIase cyclophilin-type" evidence="4">
    <location>
        <begin position="26"/>
        <end position="174"/>
    </location>
</feature>
<keyword evidence="6" id="KW-1185">Reference proteome</keyword>
<dbReference type="InterPro" id="IPR002130">
    <property type="entry name" value="Cyclophilin-type_PPIase_dom"/>
</dbReference>
<comment type="catalytic activity">
    <reaction evidence="3">
        <text>[protein]-peptidylproline (omega=180) = [protein]-peptidylproline (omega=0)</text>
        <dbReference type="Rhea" id="RHEA:16237"/>
        <dbReference type="Rhea" id="RHEA-COMP:10747"/>
        <dbReference type="Rhea" id="RHEA-COMP:10748"/>
        <dbReference type="ChEBI" id="CHEBI:83833"/>
        <dbReference type="ChEBI" id="CHEBI:83834"/>
        <dbReference type="EC" id="5.2.1.8"/>
    </reaction>
</comment>
<organism evidence="5 6">
    <name type="scientific">Slackia exigua (strain ATCC 700122 / DSM 15923 / CIP 105133 / JCM 11022 / KCTC 5966 / S-7)</name>
    <dbReference type="NCBI Taxonomy" id="649764"/>
    <lineage>
        <taxon>Bacteria</taxon>
        <taxon>Bacillati</taxon>
        <taxon>Actinomycetota</taxon>
        <taxon>Coriobacteriia</taxon>
        <taxon>Eggerthellales</taxon>
        <taxon>Eggerthellaceae</taxon>
        <taxon>Slackia</taxon>
    </lineage>
</organism>
<protein>
    <recommendedName>
        <fullName evidence="3">Peptidyl-prolyl cis-trans isomerase</fullName>
        <shortName evidence="3">PPIase</shortName>
        <ecNumber evidence="3">5.2.1.8</ecNumber>
    </recommendedName>
</protein>
<dbReference type="Proteomes" id="UP000006001">
    <property type="component" value="Unassembled WGS sequence"/>
</dbReference>
<name>D0WDY1_SLAES</name>
<dbReference type="eggNOG" id="COG0652">
    <property type="taxonomic scope" value="Bacteria"/>
</dbReference>
<sequence>MLRERTTDRRSALALHTPSYEPNGKEVAVITTSKGVIRVQLAGNDAPIHVGNFVELARKGFYDGLKFHRYVANFVIQGGDPNTRGLSSEEVVRKASSPFGGLGTGGPGYSIKEEYTTNPNNSHEDGALAMARSAQPDSAGSQFYLCLGAQHFLDPNYTVFGQTIEGKDVIGQLRVGDVIESVVIENAD</sequence>
<evidence type="ECO:0000259" key="4">
    <source>
        <dbReference type="PROSITE" id="PS50072"/>
    </source>
</evidence>
<evidence type="ECO:0000313" key="6">
    <source>
        <dbReference type="Proteomes" id="UP000006001"/>
    </source>
</evidence>
<evidence type="ECO:0000256" key="1">
    <source>
        <dbReference type="ARBA" id="ARBA00023110"/>
    </source>
</evidence>
<comment type="caution">
    <text evidence="5">The sequence shown here is derived from an EMBL/GenBank/DDBJ whole genome shotgun (WGS) entry which is preliminary data.</text>
</comment>
<dbReference type="InterPro" id="IPR044665">
    <property type="entry name" value="E_coli_cyclophilin_A-like"/>
</dbReference>
<dbReference type="PROSITE" id="PS50072">
    <property type="entry name" value="CSA_PPIASE_2"/>
    <property type="match status" value="1"/>
</dbReference>
<comment type="function">
    <text evidence="3">PPIases accelerate the folding of proteins. It catalyzes the cis-trans isomerization of proline imidic peptide bonds in oligopeptides.</text>
</comment>
<dbReference type="EC" id="5.2.1.8" evidence="3"/>
<evidence type="ECO:0000256" key="3">
    <source>
        <dbReference type="RuleBase" id="RU363019"/>
    </source>
</evidence>
<gene>
    <name evidence="5" type="ORF">HMPREF0762_00002</name>
</gene>
<dbReference type="SUPFAM" id="SSF50891">
    <property type="entry name" value="Cyclophilin-like"/>
    <property type="match status" value="1"/>
</dbReference>
<proteinExistence type="inferred from homology"/>
<keyword evidence="2 3" id="KW-0413">Isomerase</keyword>
<dbReference type="Gene3D" id="2.40.100.10">
    <property type="entry name" value="Cyclophilin-like"/>
    <property type="match status" value="1"/>
</dbReference>
<dbReference type="PRINTS" id="PR00153">
    <property type="entry name" value="CSAPPISMRASE"/>
</dbReference>
<evidence type="ECO:0000256" key="2">
    <source>
        <dbReference type="ARBA" id="ARBA00023235"/>
    </source>
</evidence>
<dbReference type="EMBL" id="ACUX02000003">
    <property type="protein sequence ID" value="EEZ62287.1"/>
    <property type="molecule type" value="Genomic_DNA"/>
</dbReference>
<dbReference type="AlphaFoldDB" id="D0WDY1"/>
<dbReference type="InterPro" id="IPR029000">
    <property type="entry name" value="Cyclophilin-like_dom_sf"/>
</dbReference>
<accession>D0WDY1</accession>
<dbReference type="GO" id="GO:0003755">
    <property type="term" value="F:peptidyl-prolyl cis-trans isomerase activity"/>
    <property type="evidence" value="ECO:0007669"/>
    <property type="project" value="UniProtKB-UniRule"/>
</dbReference>
<comment type="similarity">
    <text evidence="3">Belongs to the cyclophilin-type PPIase family.</text>
</comment>
<dbReference type="STRING" id="649764.HMPREF0762_00002"/>